<evidence type="ECO:0000313" key="3">
    <source>
        <dbReference type="EMBL" id="KAG2627935.1"/>
    </source>
</evidence>
<dbReference type="Proteomes" id="UP000823388">
    <property type="component" value="Chromosome 3K"/>
</dbReference>
<sequence length="150" mass="17187">MNDYIPCRANLHRRHVDPLAHCSICGASEETTYHALVECSLAQAFWAKLKELEGIKLPRLRSSTWPEDLLDDTWCRVGDRIVLLCGMWSLWNTRNDYHHGKKPIDPAFAIDRAMGACYHLLIAQQNTRRGPTTRADNWQPPTSRCSEAQL</sequence>
<keyword evidence="4" id="KW-1185">Reference proteome</keyword>
<protein>
    <recommendedName>
        <fullName evidence="2">Reverse transcriptase zinc-binding domain-containing protein</fullName>
    </recommendedName>
</protein>
<gene>
    <name evidence="3" type="ORF">PVAP13_3KG265911</name>
</gene>
<evidence type="ECO:0000259" key="2">
    <source>
        <dbReference type="Pfam" id="PF13966"/>
    </source>
</evidence>
<organism evidence="3 4">
    <name type="scientific">Panicum virgatum</name>
    <name type="common">Blackwell switchgrass</name>
    <dbReference type="NCBI Taxonomy" id="38727"/>
    <lineage>
        <taxon>Eukaryota</taxon>
        <taxon>Viridiplantae</taxon>
        <taxon>Streptophyta</taxon>
        <taxon>Embryophyta</taxon>
        <taxon>Tracheophyta</taxon>
        <taxon>Spermatophyta</taxon>
        <taxon>Magnoliopsida</taxon>
        <taxon>Liliopsida</taxon>
        <taxon>Poales</taxon>
        <taxon>Poaceae</taxon>
        <taxon>PACMAD clade</taxon>
        <taxon>Panicoideae</taxon>
        <taxon>Panicodae</taxon>
        <taxon>Paniceae</taxon>
        <taxon>Panicinae</taxon>
        <taxon>Panicum</taxon>
        <taxon>Panicum sect. Hiantes</taxon>
    </lineage>
</organism>
<dbReference type="EMBL" id="CM029041">
    <property type="protein sequence ID" value="KAG2627935.1"/>
    <property type="molecule type" value="Genomic_DNA"/>
</dbReference>
<reference evidence="3" key="1">
    <citation type="submission" date="2020-05" db="EMBL/GenBank/DDBJ databases">
        <title>WGS assembly of Panicum virgatum.</title>
        <authorList>
            <person name="Lovell J.T."/>
            <person name="Jenkins J."/>
            <person name="Shu S."/>
            <person name="Juenger T.E."/>
            <person name="Schmutz J."/>
        </authorList>
    </citation>
    <scope>NUCLEOTIDE SEQUENCE</scope>
    <source>
        <strain evidence="3">AP13</strain>
    </source>
</reference>
<dbReference type="Pfam" id="PF13966">
    <property type="entry name" value="zf-RVT"/>
    <property type="match status" value="1"/>
</dbReference>
<evidence type="ECO:0000313" key="4">
    <source>
        <dbReference type="Proteomes" id="UP000823388"/>
    </source>
</evidence>
<proteinExistence type="predicted"/>
<feature type="region of interest" description="Disordered" evidence="1">
    <location>
        <begin position="128"/>
        <end position="150"/>
    </location>
</feature>
<dbReference type="AlphaFoldDB" id="A0A8T0V112"/>
<accession>A0A8T0V112</accession>
<comment type="caution">
    <text evidence="3">The sequence shown here is derived from an EMBL/GenBank/DDBJ whole genome shotgun (WGS) entry which is preliminary data.</text>
</comment>
<feature type="domain" description="Reverse transcriptase zinc-binding" evidence="2">
    <location>
        <begin position="2"/>
        <end position="46"/>
    </location>
</feature>
<dbReference type="InterPro" id="IPR026960">
    <property type="entry name" value="RVT-Znf"/>
</dbReference>
<name>A0A8T0V112_PANVG</name>
<evidence type="ECO:0000256" key="1">
    <source>
        <dbReference type="SAM" id="MobiDB-lite"/>
    </source>
</evidence>